<gene>
    <name evidence="3" type="ORF">GCM10023313_12350</name>
</gene>
<dbReference type="Gene3D" id="1.20.144.10">
    <property type="entry name" value="Phosphatidic acid phosphatase type 2/haloperoxidase"/>
    <property type="match status" value="1"/>
</dbReference>
<name>A0ABP9FVH9_9SPHI</name>
<evidence type="ECO:0000259" key="2">
    <source>
        <dbReference type="SMART" id="SM00014"/>
    </source>
</evidence>
<dbReference type="SMART" id="SM00014">
    <property type="entry name" value="acidPPc"/>
    <property type="match status" value="1"/>
</dbReference>
<feature type="domain" description="Phosphatidic acid phosphatase type 2/haloperoxidase" evidence="2">
    <location>
        <begin position="133"/>
        <end position="233"/>
    </location>
</feature>
<dbReference type="InterPro" id="IPR000326">
    <property type="entry name" value="PAP2/HPO"/>
</dbReference>
<dbReference type="Pfam" id="PF01569">
    <property type="entry name" value="PAP2"/>
    <property type="match status" value="1"/>
</dbReference>
<dbReference type="Proteomes" id="UP001501436">
    <property type="component" value="Unassembled WGS sequence"/>
</dbReference>
<dbReference type="EMBL" id="BAABJI010000002">
    <property type="protein sequence ID" value="GAA4910961.1"/>
    <property type="molecule type" value="Genomic_DNA"/>
</dbReference>
<dbReference type="SUPFAM" id="SSF48317">
    <property type="entry name" value="Acid phosphatase/Vanadium-dependent haloperoxidase"/>
    <property type="match status" value="1"/>
</dbReference>
<sequence length="271" mass="29819">MSRAGEPIGLFEERNREQMNMKISKIVIALLLCFFILKVNGQAALNDSSANNNDSKIKHKSFIVPAILIGYGVVGLTSPALKHLNSNIRNELDAQHLGRTHLDDLTQYAPALSVYAINAFGIPGRHNFKDRTIVMATAYIIMASSVGITKKASDVERPDGSNRRSFPSGHTANAFLGAEFLYQEYKDVSVWYGVTGYVVAAGTGFLRMSNNKHWFTDVAAGAGIGILSTKIAYLVHPFFKRTLFKDKEHLNGMVVPVYNGEQYGLGLTITF</sequence>
<feature type="transmembrane region" description="Helical" evidence="1">
    <location>
        <begin position="61"/>
        <end position="81"/>
    </location>
</feature>
<keyword evidence="1" id="KW-0472">Membrane</keyword>
<accession>A0ABP9FVH9</accession>
<evidence type="ECO:0000313" key="3">
    <source>
        <dbReference type="EMBL" id="GAA4910961.1"/>
    </source>
</evidence>
<keyword evidence="1" id="KW-1133">Transmembrane helix</keyword>
<feature type="transmembrane region" description="Helical" evidence="1">
    <location>
        <begin position="214"/>
        <end position="235"/>
    </location>
</feature>
<comment type="caution">
    <text evidence="3">The sequence shown here is derived from an EMBL/GenBank/DDBJ whole genome shotgun (WGS) entry which is preliminary data.</text>
</comment>
<keyword evidence="4" id="KW-1185">Reference proteome</keyword>
<keyword evidence="1" id="KW-0812">Transmembrane</keyword>
<dbReference type="CDD" id="cd03394">
    <property type="entry name" value="PAP2_like_5"/>
    <property type="match status" value="1"/>
</dbReference>
<protein>
    <submittedName>
        <fullName evidence="3">Phosphatase PAP2 family protein</fullName>
    </submittedName>
</protein>
<feature type="transmembrane region" description="Helical" evidence="1">
    <location>
        <begin position="190"/>
        <end position="208"/>
    </location>
</feature>
<evidence type="ECO:0000256" key="1">
    <source>
        <dbReference type="SAM" id="Phobius"/>
    </source>
</evidence>
<dbReference type="InterPro" id="IPR036938">
    <property type="entry name" value="PAP2/HPO_sf"/>
</dbReference>
<evidence type="ECO:0000313" key="4">
    <source>
        <dbReference type="Proteomes" id="UP001501436"/>
    </source>
</evidence>
<proteinExistence type="predicted"/>
<reference evidence="4" key="1">
    <citation type="journal article" date="2019" name="Int. J. Syst. Evol. Microbiol.">
        <title>The Global Catalogue of Microorganisms (GCM) 10K type strain sequencing project: providing services to taxonomists for standard genome sequencing and annotation.</title>
        <authorList>
            <consortium name="The Broad Institute Genomics Platform"/>
            <consortium name="The Broad Institute Genome Sequencing Center for Infectious Disease"/>
            <person name="Wu L."/>
            <person name="Ma J."/>
        </authorList>
    </citation>
    <scope>NUCLEOTIDE SEQUENCE [LARGE SCALE GENOMIC DNA]</scope>
    <source>
        <strain evidence="4">JCM 18283</strain>
    </source>
</reference>
<organism evidence="3 4">
    <name type="scientific">Mucilaginibacter defluvii</name>
    <dbReference type="NCBI Taxonomy" id="1196019"/>
    <lineage>
        <taxon>Bacteria</taxon>
        <taxon>Pseudomonadati</taxon>
        <taxon>Bacteroidota</taxon>
        <taxon>Sphingobacteriia</taxon>
        <taxon>Sphingobacteriales</taxon>
        <taxon>Sphingobacteriaceae</taxon>
        <taxon>Mucilaginibacter</taxon>
    </lineage>
</organism>